<keyword evidence="8" id="KW-0175">Coiled coil</keyword>
<dbReference type="KEGG" id="caul:KCG34_17935"/>
<feature type="domain" description="Signal transduction histidine kinase HWE region" evidence="10">
    <location>
        <begin position="294"/>
        <end position="376"/>
    </location>
</feature>
<keyword evidence="12" id="KW-1185">Reference proteome</keyword>
<accession>A0A975FY27</accession>
<keyword evidence="6" id="KW-0418">Kinase</keyword>
<evidence type="ECO:0000313" key="11">
    <source>
        <dbReference type="EMBL" id="QUD86937.1"/>
    </source>
</evidence>
<evidence type="ECO:0000313" key="12">
    <source>
        <dbReference type="Proteomes" id="UP000676409"/>
    </source>
</evidence>
<dbReference type="Proteomes" id="UP000676409">
    <property type="component" value="Chromosome"/>
</dbReference>
<dbReference type="Gene3D" id="3.30.450.20">
    <property type="entry name" value="PAS domain"/>
    <property type="match status" value="1"/>
</dbReference>
<feature type="transmembrane region" description="Helical" evidence="9">
    <location>
        <begin position="64"/>
        <end position="88"/>
    </location>
</feature>
<dbReference type="AlphaFoldDB" id="A0A975FY27"/>
<comment type="catalytic activity">
    <reaction evidence="1">
        <text>ATP + protein L-histidine = ADP + protein N-phospho-L-histidine.</text>
        <dbReference type="EC" id="2.7.13.3"/>
    </reaction>
</comment>
<dbReference type="PANTHER" id="PTHR41523">
    <property type="entry name" value="TWO-COMPONENT SYSTEM SENSOR PROTEIN"/>
    <property type="match status" value="1"/>
</dbReference>
<keyword evidence="9" id="KW-0472">Membrane</keyword>
<evidence type="ECO:0000256" key="4">
    <source>
        <dbReference type="ARBA" id="ARBA00022679"/>
    </source>
</evidence>
<keyword evidence="9" id="KW-1133">Transmembrane helix</keyword>
<dbReference type="EMBL" id="CP073078">
    <property type="protein sequence ID" value="QUD86937.1"/>
    <property type="molecule type" value="Genomic_DNA"/>
</dbReference>
<protein>
    <recommendedName>
        <fullName evidence="2">histidine kinase</fullName>
        <ecNumber evidence="2">2.7.13.3</ecNumber>
    </recommendedName>
</protein>
<dbReference type="InterPro" id="IPR013656">
    <property type="entry name" value="PAS_4"/>
</dbReference>
<keyword evidence="3" id="KW-0597">Phosphoprotein</keyword>
<evidence type="ECO:0000256" key="1">
    <source>
        <dbReference type="ARBA" id="ARBA00000085"/>
    </source>
</evidence>
<dbReference type="SMART" id="SM00911">
    <property type="entry name" value="HWE_HK"/>
    <property type="match status" value="1"/>
</dbReference>
<dbReference type="RefSeq" id="WP_211936989.1">
    <property type="nucleotide sequence ID" value="NZ_CP073078.1"/>
</dbReference>
<dbReference type="SUPFAM" id="SSF55785">
    <property type="entry name" value="PYP-like sensor domain (PAS domain)"/>
    <property type="match status" value="1"/>
</dbReference>
<evidence type="ECO:0000256" key="9">
    <source>
        <dbReference type="SAM" id="Phobius"/>
    </source>
</evidence>
<reference evidence="11" key="1">
    <citation type="submission" date="2021-04" db="EMBL/GenBank/DDBJ databases">
        <title>The complete genome sequence of Caulobacter sp. S6.</title>
        <authorList>
            <person name="Tang Y."/>
            <person name="Ouyang W."/>
            <person name="Liu Q."/>
            <person name="Huang B."/>
            <person name="Guo Z."/>
            <person name="Lei P."/>
        </authorList>
    </citation>
    <scope>NUCLEOTIDE SEQUENCE</scope>
    <source>
        <strain evidence="11">S6</strain>
    </source>
</reference>
<feature type="transmembrane region" description="Helical" evidence="9">
    <location>
        <begin position="35"/>
        <end position="52"/>
    </location>
</feature>
<keyword evidence="5" id="KW-0547">Nucleotide-binding</keyword>
<evidence type="ECO:0000259" key="10">
    <source>
        <dbReference type="SMART" id="SM00911"/>
    </source>
</evidence>
<dbReference type="Gene3D" id="3.30.565.10">
    <property type="entry name" value="Histidine kinase-like ATPase, C-terminal domain"/>
    <property type="match status" value="1"/>
</dbReference>
<gene>
    <name evidence="11" type="ORF">KCG34_17935</name>
</gene>
<evidence type="ECO:0000256" key="7">
    <source>
        <dbReference type="ARBA" id="ARBA00022840"/>
    </source>
</evidence>
<dbReference type="Pfam" id="PF08448">
    <property type="entry name" value="PAS_4"/>
    <property type="match status" value="1"/>
</dbReference>
<dbReference type="GO" id="GO:0004673">
    <property type="term" value="F:protein histidine kinase activity"/>
    <property type="evidence" value="ECO:0007669"/>
    <property type="project" value="UniProtKB-EC"/>
</dbReference>
<dbReference type="InterPro" id="IPR058544">
    <property type="entry name" value="ETR1_N"/>
</dbReference>
<proteinExistence type="predicted"/>
<dbReference type="EC" id="2.7.13.3" evidence="2"/>
<dbReference type="InterPro" id="IPR035965">
    <property type="entry name" value="PAS-like_dom_sf"/>
</dbReference>
<evidence type="ECO:0000256" key="3">
    <source>
        <dbReference type="ARBA" id="ARBA00022553"/>
    </source>
</evidence>
<keyword evidence="9" id="KW-0812">Transmembrane</keyword>
<dbReference type="InterPro" id="IPR036890">
    <property type="entry name" value="HATPase_C_sf"/>
</dbReference>
<feature type="coiled-coil region" evidence="8">
    <location>
        <begin position="133"/>
        <end position="178"/>
    </location>
</feature>
<keyword evidence="4" id="KW-0808">Transferase</keyword>
<dbReference type="PANTHER" id="PTHR41523:SF7">
    <property type="entry name" value="HISTIDINE KINASE"/>
    <property type="match status" value="1"/>
</dbReference>
<name>A0A975FY27_9CAUL</name>
<keyword evidence="7" id="KW-0067">ATP-binding</keyword>
<organism evidence="11 12">
    <name type="scientific">Phenylobacterium montanum</name>
    <dbReference type="NCBI Taxonomy" id="2823693"/>
    <lineage>
        <taxon>Bacteria</taxon>
        <taxon>Pseudomonadati</taxon>
        <taxon>Pseudomonadota</taxon>
        <taxon>Alphaproteobacteria</taxon>
        <taxon>Caulobacterales</taxon>
        <taxon>Caulobacteraceae</taxon>
        <taxon>Phenylobacterium</taxon>
    </lineage>
</organism>
<dbReference type="GO" id="GO:0005524">
    <property type="term" value="F:ATP binding"/>
    <property type="evidence" value="ECO:0007669"/>
    <property type="project" value="UniProtKB-KW"/>
</dbReference>
<dbReference type="Pfam" id="PF07536">
    <property type="entry name" value="HWE_HK"/>
    <property type="match status" value="1"/>
</dbReference>
<evidence type="ECO:0000256" key="2">
    <source>
        <dbReference type="ARBA" id="ARBA00012438"/>
    </source>
</evidence>
<feature type="transmembrane region" description="Helical" evidence="9">
    <location>
        <begin position="100"/>
        <end position="117"/>
    </location>
</feature>
<dbReference type="InterPro" id="IPR011102">
    <property type="entry name" value="Sig_transdc_His_kinase_HWE"/>
</dbReference>
<dbReference type="Pfam" id="PF25487">
    <property type="entry name" value="ETR1_N"/>
    <property type="match status" value="1"/>
</dbReference>
<evidence type="ECO:0000256" key="8">
    <source>
        <dbReference type="SAM" id="Coils"/>
    </source>
</evidence>
<evidence type="ECO:0000256" key="5">
    <source>
        <dbReference type="ARBA" id="ARBA00022741"/>
    </source>
</evidence>
<evidence type="ECO:0000256" key="6">
    <source>
        <dbReference type="ARBA" id="ARBA00022777"/>
    </source>
</evidence>
<sequence>MNALSSYLSAPGFLPHGYCLLWRPDLLALHAGSDVIIAAAYFSIPLAILAFLRRRVDLVAEHRLIALLFSTFILGCGLTHVMGVVVLWRPLYLLDGQIKAFTALVSIITAFALWPMLPRLLAIPSPGQLAAANAKLVEEVAAKNRAVEELRAIRAGLESEVRRRVAQAEALAKRLEIATEGSLVTVFEQDADLRYTWMHNPRPPLGEAALGQTDSEALEPGAAEALAPIKRQVLSSGERLRTEVALPVGGREHHFAMTLTPVGGEAEPRGLLVASIDITEQKRQEERQAVIARELAHRAKNVLALVEGIARQTAKSENLPPSVVANFSKRLAALGRAQDLLVHTDWEGIELGDLIRAQLTPLLPRDGRQVVIEGPPGVLVSAEVGQYLSLALHELATNAFKYGALGQADGRLEVRWRAGRDAPDGYEIGLEWIEHGGAAPMPERKGFGRLLLETILPRALQGWARLEFGPEGVIWRSGFDRRVAKPAAG</sequence>